<accession>A0A7W7RAW3</accession>
<dbReference type="Pfam" id="PF00724">
    <property type="entry name" value="Oxidored_FMN"/>
    <property type="match status" value="1"/>
</dbReference>
<dbReference type="GO" id="GO:0016491">
    <property type="term" value="F:oxidoreductase activity"/>
    <property type="evidence" value="ECO:0007669"/>
    <property type="project" value="UniProtKB-KW"/>
</dbReference>
<dbReference type="PANTHER" id="PTHR22893">
    <property type="entry name" value="NADH OXIDOREDUCTASE-RELATED"/>
    <property type="match status" value="1"/>
</dbReference>
<dbReference type="InterPro" id="IPR013785">
    <property type="entry name" value="Aldolase_TIM"/>
</dbReference>
<dbReference type="Gene3D" id="3.20.20.70">
    <property type="entry name" value="Aldolase class I"/>
    <property type="match status" value="1"/>
</dbReference>
<evidence type="ECO:0000259" key="1">
    <source>
        <dbReference type="Pfam" id="PF00724"/>
    </source>
</evidence>
<evidence type="ECO:0000313" key="3">
    <source>
        <dbReference type="Proteomes" id="UP000540506"/>
    </source>
</evidence>
<dbReference type="EMBL" id="JACHJV010000003">
    <property type="protein sequence ID" value="MBB4928612.1"/>
    <property type="molecule type" value="Genomic_DNA"/>
</dbReference>
<dbReference type="EC" id="1.-.-.-" evidence="2"/>
<dbReference type="PANTHER" id="PTHR22893:SF91">
    <property type="entry name" value="NADPH DEHYDROGENASE 2-RELATED"/>
    <property type="match status" value="1"/>
</dbReference>
<dbReference type="GO" id="GO:0010181">
    <property type="term" value="F:FMN binding"/>
    <property type="evidence" value="ECO:0007669"/>
    <property type="project" value="InterPro"/>
</dbReference>
<keyword evidence="2" id="KW-0560">Oxidoreductase</keyword>
<feature type="domain" description="NADH:flavin oxidoreductase/NADH oxidase N-terminal" evidence="1">
    <location>
        <begin position="1"/>
        <end position="313"/>
    </location>
</feature>
<evidence type="ECO:0000313" key="2">
    <source>
        <dbReference type="EMBL" id="MBB4928612.1"/>
    </source>
</evidence>
<protein>
    <submittedName>
        <fullName evidence="2">N-ethylmaleimide reductase</fullName>
        <ecNumber evidence="2">1.-.-.-</ecNumber>
    </submittedName>
</protein>
<keyword evidence="3" id="KW-1185">Reference proteome</keyword>
<sequence>MTRSRAQNAGLVPTRLMEEYYAQRASAGLIVSEGTWVNDQAIGFINVPGIYSDAQTRGWTSVTEAVHAAGGRIISQLGHVGAGSHPDHFDGRLPAGPSAINPGERSFTSAGIKNTVTPREFTAAEIARTIADYRRAAANARRAGFDGLEVHAQGAQLIAQFLNPRLNRRTDAYGGNAERRAQFLFDVLDAVHDEWDTGRVSVKISPYWTSGWAFVADEEDLADYDQVIKRLSDNALAFLHLMGPVAQGVSDQEQIAPFARYRARYAGPIVANVGFTRTSGNAIIEQGTADAVSFGSPFIANPDLVRRFAAGHPLTDGDRATYYAGTADGYTDYPEFTAAGHP</sequence>
<organism evidence="2 3">
    <name type="scientific">Kitasatospora kifunensis</name>
    <name type="common">Streptomyces kifunensis</name>
    <dbReference type="NCBI Taxonomy" id="58351"/>
    <lineage>
        <taxon>Bacteria</taxon>
        <taxon>Bacillati</taxon>
        <taxon>Actinomycetota</taxon>
        <taxon>Actinomycetes</taxon>
        <taxon>Kitasatosporales</taxon>
        <taxon>Streptomycetaceae</taxon>
        <taxon>Kitasatospora</taxon>
    </lineage>
</organism>
<gene>
    <name evidence="2" type="ORF">FHR34_007709</name>
</gene>
<reference evidence="2 3" key="1">
    <citation type="submission" date="2020-08" db="EMBL/GenBank/DDBJ databases">
        <title>Sequencing the genomes of 1000 actinobacteria strains.</title>
        <authorList>
            <person name="Klenk H.-P."/>
        </authorList>
    </citation>
    <scope>NUCLEOTIDE SEQUENCE [LARGE SCALE GENOMIC DNA]</scope>
    <source>
        <strain evidence="2 3">DSM 41654</strain>
    </source>
</reference>
<comment type="caution">
    <text evidence="2">The sequence shown here is derived from an EMBL/GenBank/DDBJ whole genome shotgun (WGS) entry which is preliminary data.</text>
</comment>
<name>A0A7W7RAW3_KITKI</name>
<dbReference type="InterPro" id="IPR001155">
    <property type="entry name" value="OxRdtase_FMN_N"/>
</dbReference>
<dbReference type="SUPFAM" id="SSF51395">
    <property type="entry name" value="FMN-linked oxidoreductases"/>
    <property type="match status" value="1"/>
</dbReference>
<dbReference type="AlphaFoldDB" id="A0A7W7RAW3"/>
<dbReference type="InterPro" id="IPR045247">
    <property type="entry name" value="Oye-like"/>
</dbReference>
<dbReference type="GO" id="GO:0005829">
    <property type="term" value="C:cytosol"/>
    <property type="evidence" value="ECO:0007669"/>
    <property type="project" value="TreeGrafter"/>
</dbReference>
<proteinExistence type="predicted"/>
<dbReference type="Proteomes" id="UP000540506">
    <property type="component" value="Unassembled WGS sequence"/>
</dbReference>